<dbReference type="InterPro" id="IPR011990">
    <property type="entry name" value="TPR-like_helical_dom_sf"/>
</dbReference>
<dbReference type="InterPro" id="IPR008969">
    <property type="entry name" value="CarboxyPept-like_regulatory"/>
</dbReference>
<evidence type="ECO:0000313" key="8">
    <source>
        <dbReference type="EMBL" id="SEK51618.1"/>
    </source>
</evidence>
<keyword evidence="9" id="KW-1185">Reference proteome</keyword>
<name>A0A1H7HN60_OLID1</name>
<sequence length="660" mass="74294">MYIVKNVTSYYPSQYFIALRAFFLYLSFSIGTSFFLQTAAQQLTPINNKSRKAFETAKRCLDRNDYKQAIVSLQEVLVHDSLFVVAHQQLADIYLRQKEYDKALKYYKNVSALAPNLTTSTWFGLGESALNLGKYEEAKSALLVYLTKISSQNTPKKLLVEKYLKDCNFSIQAIKDKQDIKIVNMGKGVNSTADEYFPMLTADKNAILFTRQASGKLEYIFMSEHHRNDWNMAVPIPGDVNTDSYSEGAHCISPDGKYLFFTGCNKPEGIGSCDIYVSHLEDDQWGTPHNLGTPINTNGWEAQPAINADGNKLYFVSNRKGGYGGNDIWCSTLTEGGKWSAPINLGPQINTPYDEGTPFIHADQETLYFSSNGWPGFGNKDLFVSKLDSSGDRITPINLGSPINNHLEQRALTVSMDGQEAFFATEISNGFGGLDIYTFQLPRVIRPKPMGFVKGKVYNKRTGQTLAAEISLTNLNNNQIIFKTVADYTDGTFLAPLPLNNQYALHISHPSYLFFTQHITFNNSVSMKDFYQIEIPLAEMNPGNTVTLNNIFFPINGYNLLPLSQADLMELVHFMNINKKVKIEISGHTDNTGQKENNQILSEKRAFAVYRYLLSKGIERGRMEYKGYGQGKPIASNETEEGKQKNRRTDFKILAIDYVK</sequence>
<dbReference type="STRING" id="407022.SAMN05661044_00428"/>
<feature type="transmembrane region" description="Helical" evidence="6">
    <location>
        <begin position="21"/>
        <end position="40"/>
    </location>
</feature>
<reference evidence="9" key="1">
    <citation type="submission" date="2016-10" db="EMBL/GenBank/DDBJ databases">
        <authorList>
            <person name="Varghese N."/>
            <person name="Submissions S."/>
        </authorList>
    </citation>
    <scope>NUCLEOTIDE SEQUENCE [LARGE SCALE GENOMIC DNA]</scope>
    <source>
        <strain evidence="9">DSM 18733</strain>
    </source>
</reference>
<dbReference type="CDD" id="cd07185">
    <property type="entry name" value="OmpA_C-like"/>
    <property type="match status" value="1"/>
</dbReference>
<comment type="subcellular location">
    <subcellularLocation>
        <location evidence="1">Cell outer membrane</location>
    </subcellularLocation>
</comment>
<dbReference type="Pfam" id="PF13181">
    <property type="entry name" value="TPR_8"/>
    <property type="match status" value="1"/>
</dbReference>
<evidence type="ECO:0000256" key="1">
    <source>
        <dbReference type="ARBA" id="ARBA00004442"/>
    </source>
</evidence>
<dbReference type="Gene3D" id="1.25.40.10">
    <property type="entry name" value="Tetratricopeptide repeat domain"/>
    <property type="match status" value="1"/>
</dbReference>
<evidence type="ECO:0000313" key="9">
    <source>
        <dbReference type="Proteomes" id="UP000199421"/>
    </source>
</evidence>
<gene>
    <name evidence="8" type="ORF">SAMN05661044_00428</name>
</gene>
<dbReference type="PROSITE" id="PS50005">
    <property type="entry name" value="TPR"/>
    <property type="match status" value="1"/>
</dbReference>
<dbReference type="Proteomes" id="UP000199421">
    <property type="component" value="Unassembled WGS sequence"/>
</dbReference>
<dbReference type="InterPro" id="IPR006664">
    <property type="entry name" value="OMP_bac"/>
</dbReference>
<dbReference type="SUPFAM" id="SSF82171">
    <property type="entry name" value="DPP6 N-terminal domain-like"/>
    <property type="match status" value="1"/>
</dbReference>
<keyword evidence="2 5" id="KW-0472">Membrane</keyword>
<proteinExistence type="predicted"/>
<keyword evidence="6" id="KW-0812">Transmembrane</keyword>
<keyword evidence="3" id="KW-0998">Cell outer membrane</keyword>
<dbReference type="PANTHER" id="PTHR30329">
    <property type="entry name" value="STATOR ELEMENT OF FLAGELLAR MOTOR COMPLEX"/>
    <property type="match status" value="1"/>
</dbReference>
<evidence type="ECO:0000256" key="5">
    <source>
        <dbReference type="PROSITE-ProRule" id="PRU00473"/>
    </source>
</evidence>
<dbReference type="PRINTS" id="PR01021">
    <property type="entry name" value="OMPADOMAIN"/>
</dbReference>
<dbReference type="EMBL" id="FOAF01000001">
    <property type="protein sequence ID" value="SEK51618.1"/>
    <property type="molecule type" value="Genomic_DNA"/>
</dbReference>
<evidence type="ECO:0000259" key="7">
    <source>
        <dbReference type="PROSITE" id="PS51123"/>
    </source>
</evidence>
<dbReference type="InterPro" id="IPR036737">
    <property type="entry name" value="OmpA-like_sf"/>
</dbReference>
<dbReference type="RefSeq" id="WP_093317678.1">
    <property type="nucleotide sequence ID" value="NZ_FOAF01000001.1"/>
</dbReference>
<dbReference type="GO" id="GO:0009279">
    <property type="term" value="C:cell outer membrane"/>
    <property type="evidence" value="ECO:0007669"/>
    <property type="project" value="UniProtKB-SubCell"/>
</dbReference>
<dbReference type="InterPro" id="IPR011659">
    <property type="entry name" value="WD40"/>
</dbReference>
<dbReference type="InterPro" id="IPR006665">
    <property type="entry name" value="OmpA-like"/>
</dbReference>
<dbReference type="Gene3D" id="2.120.10.30">
    <property type="entry name" value="TolB, C-terminal domain"/>
    <property type="match status" value="1"/>
</dbReference>
<dbReference type="AlphaFoldDB" id="A0A1H7HN60"/>
<evidence type="ECO:0000256" key="3">
    <source>
        <dbReference type="ARBA" id="ARBA00023237"/>
    </source>
</evidence>
<keyword evidence="6" id="KW-1133">Transmembrane helix</keyword>
<dbReference type="SUPFAM" id="SSF103088">
    <property type="entry name" value="OmpA-like"/>
    <property type="match status" value="1"/>
</dbReference>
<organism evidence="8 9">
    <name type="scientific">Olivibacter domesticus</name>
    <name type="common">Pseudosphingobacterium domesticum</name>
    <dbReference type="NCBI Taxonomy" id="407022"/>
    <lineage>
        <taxon>Bacteria</taxon>
        <taxon>Pseudomonadati</taxon>
        <taxon>Bacteroidota</taxon>
        <taxon>Sphingobacteriia</taxon>
        <taxon>Sphingobacteriales</taxon>
        <taxon>Sphingobacteriaceae</taxon>
        <taxon>Olivibacter</taxon>
    </lineage>
</organism>
<dbReference type="Gene3D" id="3.30.1330.60">
    <property type="entry name" value="OmpA-like domain"/>
    <property type="match status" value="1"/>
</dbReference>
<evidence type="ECO:0000256" key="2">
    <source>
        <dbReference type="ARBA" id="ARBA00023136"/>
    </source>
</evidence>
<dbReference type="SMART" id="SM00028">
    <property type="entry name" value="TPR"/>
    <property type="match status" value="2"/>
</dbReference>
<dbReference type="PROSITE" id="PS51123">
    <property type="entry name" value="OMPA_2"/>
    <property type="match status" value="1"/>
</dbReference>
<dbReference type="Pfam" id="PF25058">
    <property type="entry name" value="ARM_TT21"/>
    <property type="match status" value="1"/>
</dbReference>
<feature type="repeat" description="TPR" evidence="4">
    <location>
        <begin position="84"/>
        <end position="117"/>
    </location>
</feature>
<dbReference type="Pfam" id="PF07676">
    <property type="entry name" value="PD40"/>
    <property type="match status" value="3"/>
</dbReference>
<protein>
    <submittedName>
        <fullName evidence="8">WD40-like Beta Propeller Repeat</fullName>
    </submittedName>
</protein>
<evidence type="ECO:0000256" key="6">
    <source>
        <dbReference type="SAM" id="Phobius"/>
    </source>
</evidence>
<dbReference type="PANTHER" id="PTHR30329:SF21">
    <property type="entry name" value="LIPOPROTEIN YIAD-RELATED"/>
    <property type="match status" value="1"/>
</dbReference>
<accession>A0A1H7HN60</accession>
<evidence type="ECO:0000256" key="4">
    <source>
        <dbReference type="PROSITE-ProRule" id="PRU00339"/>
    </source>
</evidence>
<dbReference type="InterPro" id="IPR019734">
    <property type="entry name" value="TPR_rpt"/>
</dbReference>
<dbReference type="SUPFAM" id="SSF48452">
    <property type="entry name" value="TPR-like"/>
    <property type="match status" value="1"/>
</dbReference>
<keyword evidence="4" id="KW-0802">TPR repeat</keyword>
<feature type="domain" description="OmpA-like" evidence="7">
    <location>
        <begin position="540"/>
        <end position="657"/>
    </location>
</feature>
<dbReference type="Pfam" id="PF00691">
    <property type="entry name" value="OmpA"/>
    <property type="match status" value="1"/>
</dbReference>
<dbReference type="OrthoDB" id="9809364at2"/>
<dbReference type="InterPro" id="IPR050330">
    <property type="entry name" value="Bact_OuterMem_StrucFunc"/>
</dbReference>
<dbReference type="InterPro" id="IPR011042">
    <property type="entry name" value="6-blade_b-propeller_TolB-like"/>
</dbReference>
<dbReference type="SUPFAM" id="SSF49464">
    <property type="entry name" value="Carboxypeptidase regulatory domain-like"/>
    <property type="match status" value="1"/>
</dbReference>